<protein>
    <submittedName>
        <fullName evidence="3">Uncharacterized protein</fullName>
    </submittedName>
</protein>
<sequence length="163" mass="17964">MPPIIQKRDDTLGGVIWIPIVIAIIVFVVGLSFGCYKATPRRNAKRIEFRTSAPASQFAAEKKTINKKPGVCCAHCPYRLEKLPKQSENGGISPNPSAAPFPPPGDPPRPRAAHVRDRQPSFRPQGYQHSFVGPRLSGAFPHTRHGPRAYFRAVPQHHSDSGE</sequence>
<keyword evidence="4" id="KW-1185">Reference proteome</keyword>
<accession>A0A6A6SS55</accession>
<keyword evidence="2" id="KW-0812">Transmembrane</keyword>
<keyword evidence="2" id="KW-0472">Membrane</keyword>
<gene>
    <name evidence="3" type="ORF">K491DRAFT_125911</name>
</gene>
<dbReference type="EMBL" id="MU004449">
    <property type="protein sequence ID" value="KAF2650615.1"/>
    <property type="molecule type" value="Genomic_DNA"/>
</dbReference>
<proteinExistence type="predicted"/>
<reference evidence="3" key="1">
    <citation type="journal article" date="2020" name="Stud. Mycol.">
        <title>101 Dothideomycetes genomes: a test case for predicting lifestyles and emergence of pathogens.</title>
        <authorList>
            <person name="Haridas S."/>
            <person name="Albert R."/>
            <person name="Binder M."/>
            <person name="Bloem J."/>
            <person name="Labutti K."/>
            <person name="Salamov A."/>
            <person name="Andreopoulos B."/>
            <person name="Baker S."/>
            <person name="Barry K."/>
            <person name="Bills G."/>
            <person name="Bluhm B."/>
            <person name="Cannon C."/>
            <person name="Castanera R."/>
            <person name="Culley D."/>
            <person name="Daum C."/>
            <person name="Ezra D."/>
            <person name="Gonzalez J."/>
            <person name="Henrissat B."/>
            <person name="Kuo A."/>
            <person name="Liang C."/>
            <person name="Lipzen A."/>
            <person name="Lutzoni F."/>
            <person name="Magnuson J."/>
            <person name="Mondo S."/>
            <person name="Nolan M."/>
            <person name="Ohm R."/>
            <person name="Pangilinan J."/>
            <person name="Park H.-J."/>
            <person name="Ramirez L."/>
            <person name="Alfaro M."/>
            <person name="Sun H."/>
            <person name="Tritt A."/>
            <person name="Yoshinaga Y."/>
            <person name="Zwiers L.-H."/>
            <person name="Turgeon B."/>
            <person name="Goodwin S."/>
            <person name="Spatafora J."/>
            <person name="Crous P."/>
            <person name="Grigoriev I."/>
        </authorList>
    </citation>
    <scope>NUCLEOTIDE SEQUENCE</scope>
    <source>
        <strain evidence="3">CBS 122681</strain>
    </source>
</reference>
<evidence type="ECO:0000256" key="1">
    <source>
        <dbReference type="SAM" id="MobiDB-lite"/>
    </source>
</evidence>
<keyword evidence="2" id="KW-1133">Transmembrane helix</keyword>
<dbReference type="Proteomes" id="UP000799324">
    <property type="component" value="Unassembled WGS sequence"/>
</dbReference>
<name>A0A6A6SS55_9PLEO</name>
<feature type="transmembrane region" description="Helical" evidence="2">
    <location>
        <begin position="16"/>
        <end position="36"/>
    </location>
</feature>
<organism evidence="3 4">
    <name type="scientific">Lophiostoma macrostomum CBS 122681</name>
    <dbReference type="NCBI Taxonomy" id="1314788"/>
    <lineage>
        <taxon>Eukaryota</taxon>
        <taxon>Fungi</taxon>
        <taxon>Dikarya</taxon>
        <taxon>Ascomycota</taxon>
        <taxon>Pezizomycotina</taxon>
        <taxon>Dothideomycetes</taxon>
        <taxon>Pleosporomycetidae</taxon>
        <taxon>Pleosporales</taxon>
        <taxon>Lophiostomataceae</taxon>
        <taxon>Lophiostoma</taxon>
    </lineage>
</organism>
<evidence type="ECO:0000313" key="3">
    <source>
        <dbReference type="EMBL" id="KAF2650615.1"/>
    </source>
</evidence>
<dbReference type="PROSITE" id="PS51257">
    <property type="entry name" value="PROKAR_LIPOPROTEIN"/>
    <property type="match status" value="1"/>
</dbReference>
<feature type="region of interest" description="Disordered" evidence="1">
    <location>
        <begin position="84"/>
        <end position="163"/>
    </location>
</feature>
<dbReference type="AlphaFoldDB" id="A0A6A6SS55"/>
<feature type="compositionally biased region" description="Pro residues" evidence="1">
    <location>
        <begin position="97"/>
        <end position="107"/>
    </location>
</feature>
<evidence type="ECO:0000256" key="2">
    <source>
        <dbReference type="SAM" id="Phobius"/>
    </source>
</evidence>
<evidence type="ECO:0000313" key="4">
    <source>
        <dbReference type="Proteomes" id="UP000799324"/>
    </source>
</evidence>